<dbReference type="AlphaFoldDB" id="A0A7X2H7A6"/>
<reference evidence="2 3" key="1">
    <citation type="submission" date="2019-11" db="EMBL/GenBank/DDBJ databases">
        <title>Paenibacillus monticola sp. nov., a novel PGPR strain isolated from mountain sample in China.</title>
        <authorList>
            <person name="Zhao Q."/>
            <person name="Li H.-P."/>
            <person name="Zhang J.-L."/>
        </authorList>
    </citation>
    <scope>NUCLEOTIDE SEQUENCE [LARGE SCALE GENOMIC DNA]</scope>
    <source>
        <strain evidence="2 3">LC-T2</strain>
    </source>
</reference>
<gene>
    <name evidence="2" type="ORF">GJB61_17810</name>
</gene>
<evidence type="ECO:0000313" key="3">
    <source>
        <dbReference type="Proteomes" id="UP000463051"/>
    </source>
</evidence>
<protein>
    <submittedName>
        <fullName evidence="2">Uncharacterized protein</fullName>
    </submittedName>
</protein>
<dbReference type="Proteomes" id="UP000463051">
    <property type="component" value="Unassembled WGS sequence"/>
</dbReference>
<organism evidence="2 3">
    <name type="scientific">Paenibacillus monticola</name>
    <dbReference type="NCBI Taxonomy" id="2666075"/>
    <lineage>
        <taxon>Bacteria</taxon>
        <taxon>Bacillati</taxon>
        <taxon>Bacillota</taxon>
        <taxon>Bacilli</taxon>
        <taxon>Bacillales</taxon>
        <taxon>Paenibacillaceae</taxon>
        <taxon>Paenibacillus</taxon>
    </lineage>
</organism>
<name>A0A7X2H7A6_9BACL</name>
<keyword evidence="1" id="KW-0812">Transmembrane</keyword>
<feature type="transmembrane region" description="Helical" evidence="1">
    <location>
        <begin position="37"/>
        <end position="54"/>
    </location>
</feature>
<dbReference type="RefSeq" id="WP_154120284.1">
    <property type="nucleotide sequence ID" value="NZ_WJXB01000006.1"/>
</dbReference>
<accession>A0A7X2H7A6</accession>
<sequence length="138" mass="15309">MIGNILINLIFGLIGFIFTLLVNLGNNLLMTSFIRSIMGFIIWFVLAFLLRWVLGSIVQQNLPPIASDFNHEVGDEELGSQLDISTPNEDEELINLLKPQPGLGSGKSEGFTPLQPPKLVSLKDPEELAKAVRHLKEE</sequence>
<keyword evidence="1" id="KW-1133">Transmembrane helix</keyword>
<feature type="transmembrane region" description="Helical" evidence="1">
    <location>
        <begin position="6"/>
        <end position="25"/>
    </location>
</feature>
<keyword evidence="3" id="KW-1185">Reference proteome</keyword>
<dbReference type="EMBL" id="WJXB01000006">
    <property type="protein sequence ID" value="MRN54842.1"/>
    <property type="molecule type" value="Genomic_DNA"/>
</dbReference>
<proteinExistence type="predicted"/>
<evidence type="ECO:0000256" key="1">
    <source>
        <dbReference type="SAM" id="Phobius"/>
    </source>
</evidence>
<keyword evidence="1" id="KW-0472">Membrane</keyword>
<evidence type="ECO:0000313" key="2">
    <source>
        <dbReference type="EMBL" id="MRN54842.1"/>
    </source>
</evidence>
<comment type="caution">
    <text evidence="2">The sequence shown here is derived from an EMBL/GenBank/DDBJ whole genome shotgun (WGS) entry which is preliminary data.</text>
</comment>